<dbReference type="Proteomes" id="UP000186019">
    <property type="component" value="Unassembled WGS sequence"/>
</dbReference>
<dbReference type="OrthoDB" id="336094at2"/>
<evidence type="ECO:0000313" key="2">
    <source>
        <dbReference type="EMBL" id="SIR98530.1"/>
    </source>
</evidence>
<reference evidence="2 3" key="1">
    <citation type="submission" date="2017-01" db="EMBL/GenBank/DDBJ databases">
        <authorList>
            <person name="Mah S.A."/>
            <person name="Swanson W.J."/>
            <person name="Moy G.W."/>
            <person name="Vacquier V.D."/>
        </authorList>
    </citation>
    <scope>NUCLEOTIDE SEQUENCE [LARGE SCALE GENOMIC DNA]</scope>
    <source>
        <strain evidence="2 3">DSM 29590</strain>
    </source>
</reference>
<organism evidence="2 3">
    <name type="scientific">Roseovarius nanhaiticus</name>
    <dbReference type="NCBI Taxonomy" id="573024"/>
    <lineage>
        <taxon>Bacteria</taxon>
        <taxon>Pseudomonadati</taxon>
        <taxon>Pseudomonadota</taxon>
        <taxon>Alphaproteobacteria</taxon>
        <taxon>Rhodobacterales</taxon>
        <taxon>Roseobacteraceae</taxon>
        <taxon>Roseovarius</taxon>
    </lineage>
</organism>
<protein>
    <submittedName>
        <fullName evidence="2">SnoaL-like domain-containing protein</fullName>
    </submittedName>
</protein>
<evidence type="ECO:0000259" key="1">
    <source>
        <dbReference type="Pfam" id="PF20409"/>
    </source>
</evidence>
<dbReference type="InterPro" id="IPR032710">
    <property type="entry name" value="NTF2-like_dom_sf"/>
</dbReference>
<dbReference type="RefSeq" id="WP_076531414.1">
    <property type="nucleotide sequence ID" value="NZ_CANNEL010000001.1"/>
</dbReference>
<proteinExistence type="predicted"/>
<dbReference type="SUPFAM" id="SSF54427">
    <property type="entry name" value="NTF2-like"/>
    <property type="match status" value="1"/>
</dbReference>
<dbReference type="Gene3D" id="3.10.450.50">
    <property type="match status" value="1"/>
</dbReference>
<dbReference type="Pfam" id="PF20409">
    <property type="entry name" value="SnoaL_5"/>
    <property type="match status" value="1"/>
</dbReference>
<feature type="domain" description="SnoaL-like" evidence="1">
    <location>
        <begin position="11"/>
        <end position="121"/>
    </location>
</feature>
<dbReference type="AlphaFoldDB" id="A0A1N7FE21"/>
<accession>A0A1N7FE21</accession>
<keyword evidence="3" id="KW-1185">Reference proteome</keyword>
<evidence type="ECO:0000313" key="3">
    <source>
        <dbReference type="Proteomes" id="UP000186019"/>
    </source>
</evidence>
<gene>
    <name evidence="2" type="ORF">SAMN05421666_0953</name>
</gene>
<sequence>MEELVRVGRDFVEAMRNGRGIEHVDEIYAEYAESVEAVVPPDRDVRIAKGRDAIRAKREDWTASHEIHKLEADGPYVHPPHRFGVRFAVEVTQKATGKKMTLREIAVYTVEAGKIVREEFFMAPK</sequence>
<dbReference type="EMBL" id="FTNV01000001">
    <property type="protein sequence ID" value="SIR98530.1"/>
    <property type="molecule type" value="Genomic_DNA"/>
</dbReference>
<dbReference type="STRING" id="573024.SAMN05216208_1183"/>
<name>A0A1N7FE21_9RHOB</name>
<dbReference type="InterPro" id="IPR046860">
    <property type="entry name" value="SnoaL_5"/>
</dbReference>